<name>M1V0W5_9CORY</name>
<dbReference type="Proteomes" id="UP000011760">
    <property type="component" value="Plasmid pCC1"/>
</dbReference>
<reference evidence="2 3" key="1">
    <citation type="submission" date="2013-02" db="EMBL/GenBank/DDBJ databases">
        <title>The complete genome sequence of Corynebacterium callunae DSM 20147.</title>
        <authorList>
            <person name="Ruckert C."/>
            <person name="Albersmeier A."/>
            <person name="Kalinowski J."/>
        </authorList>
    </citation>
    <scope>NUCLEOTIDE SEQUENCE [LARGE SCALE GENOMIC DNA]</scope>
    <source>
        <strain evidence="2 3">DSM 20147</strain>
        <plasmid evidence="2 3">pCC1</plasmid>
    </source>
</reference>
<geneLocation type="plasmid" evidence="2 3">
    <name>pCC1</name>
</geneLocation>
<evidence type="ECO:0000256" key="1">
    <source>
        <dbReference type="SAM" id="Coils"/>
    </source>
</evidence>
<dbReference type="EMBL" id="CP004355">
    <property type="protein sequence ID" value="AGG68028.1"/>
    <property type="molecule type" value="Genomic_DNA"/>
</dbReference>
<dbReference type="KEGG" id="ccn:H924_13195"/>
<protein>
    <recommendedName>
        <fullName evidence="4">Ribbon-helix-helix protein CopG domain-containing protein</fullName>
    </recommendedName>
</protein>
<keyword evidence="2" id="KW-0614">Plasmid</keyword>
<sequence length="76" mass="8401">MTPRITKADLERQLAEAQSQIDALAKQAAEKQVVVTARIPQALREDMKTAAMKRGESLQAFMLAAFKARLQDTNDA</sequence>
<gene>
    <name evidence="2" type="ORF">H924_13195</name>
</gene>
<dbReference type="PATRIC" id="fig|1121353.3.peg.2670"/>
<dbReference type="AlphaFoldDB" id="M1V0W5"/>
<dbReference type="HOGENOM" id="CLU_2648326_0_0_11"/>
<dbReference type="RefSeq" id="WP_015445070.1">
    <property type="nucleotide sequence ID" value="NC_020523.1"/>
</dbReference>
<evidence type="ECO:0008006" key="4">
    <source>
        <dbReference type="Google" id="ProtNLM"/>
    </source>
</evidence>
<keyword evidence="1" id="KW-0175">Coiled coil</keyword>
<keyword evidence="3" id="KW-1185">Reference proteome</keyword>
<proteinExistence type="predicted"/>
<organism evidence="2 3">
    <name type="scientific">Corynebacterium callunae DSM 20147</name>
    <dbReference type="NCBI Taxonomy" id="1121353"/>
    <lineage>
        <taxon>Bacteria</taxon>
        <taxon>Bacillati</taxon>
        <taxon>Actinomycetota</taxon>
        <taxon>Actinomycetes</taxon>
        <taxon>Mycobacteriales</taxon>
        <taxon>Corynebacteriaceae</taxon>
        <taxon>Corynebacterium</taxon>
    </lineage>
</organism>
<accession>M1V0W5</accession>
<evidence type="ECO:0000313" key="2">
    <source>
        <dbReference type="EMBL" id="AGG68028.1"/>
    </source>
</evidence>
<feature type="coiled-coil region" evidence="1">
    <location>
        <begin position="7"/>
        <end position="34"/>
    </location>
</feature>
<evidence type="ECO:0000313" key="3">
    <source>
        <dbReference type="Proteomes" id="UP000011760"/>
    </source>
</evidence>